<keyword evidence="1" id="KW-0472">Membrane</keyword>
<keyword evidence="1" id="KW-0812">Transmembrane</keyword>
<feature type="non-terminal residue" evidence="2">
    <location>
        <position position="1"/>
    </location>
</feature>
<dbReference type="PANTHER" id="PTHR42910:SF1">
    <property type="entry name" value="MAJOR FACILITATOR SUPERFAMILY (MFS) PROFILE DOMAIN-CONTAINING PROTEIN"/>
    <property type="match status" value="1"/>
</dbReference>
<dbReference type="SUPFAM" id="SSF103473">
    <property type="entry name" value="MFS general substrate transporter"/>
    <property type="match status" value="1"/>
</dbReference>
<dbReference type="EMBL" id="VVZV01000446">
    <property type="protein sequence ID" value="KAA5297624.1"/>
    <property type="molecule type" value="Genomic_DNA"/>
</dbReference>
<feature type="transmembrane region" description="Helical" evidence="1">
    <location>
        <begin position="44"/>
        <end position="62"/>
    </location>
</feature>
<feature type="transmembrane region" description="Helical" evidence="1">
    <location>
        <begin position="165"/>
        <end position="188"/>
    </location>
</feature>
<dbReference type="PANTHER" id="PTHR42910">
    <property type="entry name" value="TRANSPORTER SCO4007-RELATED"/>
    <property type="match status" value="1"/>
</dbReference>
<feature type="transmembrane region" description="Helical" evidence="1">
    <location>
        <begin position="127"/>
        <end position="144"/>
    </location>
</feature>
<dbReference type="InterPro" id="IPR036259">
    <property type="entry name" value="MFS_trans_sf"/>
</dbReference>
<proteinExistence type="predicted"/>
<evidence type="ECO:0000256" key="1">
    <source>
        <dbReference type="SAM" id="Phobius"/>
    </source>
</evidence>
<feature type="transmembrane region" description="Helical" evidence="1">
    <location>
        <begin position="74"/>
        <end position="93"/>
    </location>
</feature>
<gene>
    <name evidence="2" type="ORF">F2Z07_28545</name>
</gene>
<name>A0A6L3IHY2_9BACT</name>
<accession>A0A6L3IHY2</accession>
<evidence type="ECO:0000313" key="3">
    <source>
        <dbReference type="Proteomes" id="UP000481700"/>
    </source>
</evidence>
<dbReference type="AlphaFoldDB" id="A0A6L3IHY2"/>
<organism evidence="2 3">
    <name type="scientific">Phocaeicola dorei</name>
    <dbReference type="NCBI Taxonomy" id="357276"/>
    <lineage>
        <taxon>Bacteria</taxon>
        <taxon>Pseudomonadati</taxon>
        <taxon>Bacteroidota</taxon>
        <taxon>Bacteroidia</taxon>
        <taxon>Bacteroidales</taxon>
        <taxon>Bacteroidaceae</taxon>
        <taxon>Phocaeicola</taxon>
    </lineage>
</organism>
<comment type="caution">
    <text evidence="2">The sequence shown here is derived from an EMBL/GenBank/DDBJ whole genome shotgun (WGS) entry which is preliminary data.</text>
</comment>
<keyword evidence="1" id="KW-1133">Transmembrane helix</keyword>
<sequence>VICVIIIMRVLPDMPCNFKGRYSDLMKSLFSLVMEYPQLRISSLRAGIAFGSFLALWTSLAFKMEQAPFFAGNNIVGLLGLCGIAGALTASYIGNYVQVLGVKRLNYIGCGLIFSAWFSLYSGQNSYVGIIIGIFIIDIGMQCIQLSNQTTIFSLSPKAANRINTIFMTTYFIGGSIGTLLAGIFWHWFGWQGVVGTGITLATCSFMINIFSKK</sequence>
<dbReference type="Proteomes" id="UP000481700">
    <property type="component" value="Unassembled WGS sequence"/>
</dbReference>
<reference evidence="2 3" key="1">
    <citation type="journal article" date="2019" name="Nat. Med.">
        <title>A library of human gut bacterial isolates paired with longitudinal multiomics data enables mechanistic microbiome research.</title>
        <authorList>
            <person name="Poyet M."/>
            <person name="Groussin M."/>
            <person name="Gibbons S.M."/>
            <person name="Avila-Pacheco J."/>
            <person name="Jiang X."/>
            <person name="Kearney S.M."/>
            <person name="Perrotta A.R."/>
            <person name="Berdy B."/>
            <person name="Zhao S."/>
            <person name="Lieberman T.D."/>
            <person name="Swanson P.K."/>
            <person name="Smith M."/>
            <person name="Roesemann S."/>
            <person name="Alexander J.E."/>
            <person name="Rich S.A."/>
            <person name="Livny J."/>
            <person name="Vlamakis H."/>
            <person name="Clish C."/>
            <person name="Bullock K."/>
            <person name="Deik A."/>
            <person name="Scott J."/>
            <person name="Pierce K.A."/>
            <person name="Xavier R.J."/>
            <person name="Alm E.J."/>
        </authorList>
    </citation>
    <scope>NUCLEOTIDE SEQUENCE [LARGE SCALE GENOMIC DNA]</scope>
    <source>
        <strain evidence="2 3">BIOML-A25</strain>
    </source>
</reference>
<dbReference type="Gene3D" id="1.20.1250.20">
    <property type="entry name" value="MFS general substrate transporter like domains"/>
    <property type="match status" value="1"/>
</dbReference>
<protein>
    <submittedName>
        <fullName evidence="2">MFS transporter</fullName>
    </submittedName>
</protein>
<feature type="transmembrane region" description="Helical" evidence="1">
    <location>
        <begin position="105"/>
        <end position="121"/>
    </location>
</feature>
<evidence type="ECO:0000313" key="2">
    <source>
        <dbReference type="EMBL" id="KAA5297624.1"/>
    </source>
</evidence>
<feature type="transmembrane region" description="Helical" evidence="1">
    <location>
        <begin position="194"/>
        <end position="212"/>
    </location>
</feature>